<accession>A0ABR7RGH1</accession>
<feature type="signal peptide" evidence="2">
    <location>
        <begin position="1"/>
        <end position="21"/>
    </location>
</feature>
<sequence length="189" mass="20928">MMLRFVAALLVALALCRPVSAETTLEGTMQALAAIREAHATFSEDKAIPELSAPLPSTGTLTWVAPNRLEKHTTWPSEEILRIEGDRLLLQRPGQNIRQELSLDQSPDIRPFVEAIRSTLAGDLPTLRKYFEVSFAPEGNGWRMRLTPLSIRIRAALQLVDLHGEGAQVLRVETRGSDGTTRLRITPSP</sequence>
<evidence type="ECO:0000256" key="2">
    <source>
        <dbReference type="SAM" id="SignalP"/>
    </source>
</evidence>
<keyword evidence="4" id="KW-1185">Reference proteome</keyword>
<dbReference type="Pfam" id="PF19574">
    <property type="entry name" value="LolA_3"/>
    <property type="match status" value="1"/>
</dbReference>
<organism evidence="3 4">
    <name type="scientific">Teichococcus aerophilus</name>
    <dbReference type="NCBI Taxonomy" id="1224513"/>
    <lineage>
        <taxon>Bacteria</taxon>
        <taxon>Pseudomonadati</taxon>
        <taxon>Pseudomonadota</taxon>
        <taxon>Alphaproteobacteria</taxon>
        <taxon>Acetobacterales</taxon>
        <taxon>Roseomonadaceae</taxon>
        <taxon>Roseomonas</taxon>
    </lineage>
</organism>
<dbReference type="SUPFAM" id="SSF89392">
    <property type="entry name" value="Prokaryotic lipoproteins and lipoprotein localization factors"/>
    <property type="match status" value="1"/>
</dbReference>
<dbReference type="CDD" id="cd16325">
    <property type="entry name" value="LolA"/>
    <property type="match status" value="1"/>
</dbReference>
<comment type="caution">
    <text evidence="3">The sequence shown here is derived from an EMBL/GenBank/DDBJ whole genome shotgun (WGS) entry which is preliminary data.</text>
</comment>
<dbReference type="InterPro" id="IPR004564">
    <property type="entry name" value="OM_lipoprot_carrier_LolA-like"/>
</dbReference>
<proteinExistence type="predicted"/>
<evidence type="ECO:0000256" key="1">
    <source>
        <dbReference type="ARBA" id="ARBA00022729"/>
    </source>
</evidence>
<keyword evidence="3" id="KW-0449">Lipoprotein</keyword>
<feature type="chain" id="PRO_5047130479" evidence="2">
    <location>
        <begin position="22"/>
        <end position="189"/>
    </location>
</feature>
<reference evidence="3 4" key="1">
    <citation type="journal article" date="2013" name="Int. J. Syst. Evol. Microbiol.">
        <title>Roseomonas aerophila sp. nov., isolated from air.</title>
        <authorList>
            <person name="Kim S.J."/>
            <person name="Weon H.Y."/>
            <person name="Ahn J.H."/>
            <person name="Hong S.B."/>
            <person name="Seok S.J."/>
            <person name="Whang K.S."/>
            <person name="Kwon S.W."/>
        </authorList>
    </citation>
    <scope>NUCLEOTIDE SEQUENCE [LARGE SCALE GENOMIC DNA]</scope>
    <source>
        <strain evidence="3 4">NBRC 108923</strain>
    </source>
</reference>
<name>A0ABR7RGH1_9PROT</name>
<dbReference type="Proteomes" id="UP000626026">
    <property type="component" value="Unassembled WGS sequence"/>
</dbReference>
<dbReference type="InterPro" id="IPR029046">
    <property type="entry name" value="LolA/LolB/LppX"/>
</dbReference>
<dbReference type="EMBL" id="JACTVA010000002">
    <property type="protein sequence ID" value="MBC9205523.1"/>
    <property type="molecule type" value="Genomic_DNA"/>
</dbReference>
<evidence type="ECO:0000313" key="3">
    <source>
        <dbReference type="EMBL" id="MBC9205523.1"/>
    </source>
</evidence>
<dbReference type="Gene3D" id="2.50.20.10">
    <property type="entry name" value="Lipoprotein localisation LolA/LolB/LppX"/>
    <property type="match status" value="1"/>
</dbReference>
<gene>
    <name evidence="3" type="ORF">IBL26_01645</name>
</gene>
<dbReference type="RefSeq" id="WP_187782697.1">
    <property type="nucleotide sequence ID" value="NZ_JACTVA010000002.1"/>
</dbReference>
<keyword evidence="1 2" id="KW-0732">Signal</keyword>
<protein>
    <submittedName>
        <fullName evidence="3">Outer membrane lipoprotein carrier protein LolA</fullName>
    </submittedName>
</protein>
<evidence type="ECO:0000313" key="4">
    <source>
        <dbReference type="Proteomes" id="UP000626026"/>
    </source>
</evidence>